<evidence type="ECO:0000313" key="10">
    <source>
        <dbReference type="EMBL" id="MBB2196361.1"/>
    </source>
</evidence>
<sequence length="487" mass="53310">MVGPARPWTQIVQSSRTWRPFRPAEQPRGRGLILLFLLLFGGLVVITRFLTEDNDGFSAFWPANAVMLVALLILPERRSLAVMAGCCAINLCANYGAGWANGEAVQASLLNIMQVAIAAPLTRQFCGARTDLARLPRFLCFSIIAVAASAIEAGFGVLGDRFIMGDPAPLLRDWIQWVACDALGLILATPVIIHLIRNVRGDNEYRRGRSMVLSLLCLAVSIASFVWGRSPLLLFSYPLLTIVGFRASPVWTSGTVFLVAVCATAFTRRGMGPIALFSGHDVILREVGIQTYLVSLVLTVLPANVSVDENRRSLRRMLFVQDRLRQASSHDELTLAMNRRTFEPAVEAHMRLSAAGALLIVDLDHFKRINDTYGHATGDDVLRVFSRRLIVILRDVHGLVARYGGDEFVAFIPDVQTVSDLEALCMQVRHELALPYDLPEVGAAVTASIGATLSGSGRQGIKDILRRADLALYKTKAAGRNGYTLLT</sequence>
<evidence type="ECO:0000256" key="6">
    <source>
        <dbReference type="SAM" id="Phobius"/>
    </source>
</evidence>
<protein>
    <submittedName>
        <fullName evidence="8">Diguanylate cyclase</fullName>
    </submittedName>
</protein>
<dbReference type="AlphaFoldDB" id="A0A7W4NVS9"/>
<dbReference type="Proteomes" id="UP000540490">
    <property type="component" value="Unassembled WGS sequence"/>
</dbReference>
<evidence type="ECO:0000256" key="4">
    <source>
        <dbReference type="ARBA" id="ARBA00022989"/>
    </source>
</evidence>
<dbReference type="PANTHER" id="PTHR46663:SF4">
    <property type="entry name" value="DIGUANYLATE CYCLASE DGCT-RELATED"/>
    <property type="match status" value="1"/>
</dbReference>
<gene>
    <name evidence="9" type="ORF">HLH25_09625</name>
    <name evidence="8" type="ORF">HLH26_09445</name>
    <name evidence="10" type="ORF">HLH44_02590</name>
</gene>
<keyword evidence="2" id="KW-1003">Cell membrane</keyword>
<feature type="transmembrane region" description="Helical" evidence="6">
    <location>
        <begin position="208"/>
        <end position="228"/>
    </location>
</feature>
<feature type="transmembrane region" description="Helical" evidence="6">
    <location>
        <begin position="174"/>
        <end position="196"/>
    </location>
</feature>
<comment type="subcellular location">
    <subcellularLocation>
        <location evidence="1">Cell membrane</location>
        <topology evidence="1">Multi-pass membrane protein</topology>
    </subcellularLocation>
</comment>
<reference evidence="11 12" key="1">
    <citation type="submission" date="2020-04" db="EMBL/GenBank/DDBJ databases">
        <title>Description of novel Gluconacetobacter.</title>
        <authorList>
            <person name="Sombolestani A."/>
        </authorList>
    </citation>
    <scope>NUCLEOTIDE SEQUENCE [LARGE SCALE GENOMIC DNA]</scope>
    <source>
        <strain evidence="9 12">LMG 1728</strain>
        <strain evidence="8 13">LMG 1731</strain>
        <strain evidence="10 11">LMG 22058</strain>
    </source>
</reference>
<organism evidence="8 13">
    <name type="scientific">Gluconacetobacter dulcium</name>
    <dbReference type="NCBI Taxonomy" id="2729096"/>
    <lineage>
        <taxon>Bacteria</taxon>
        <taxon>Pseudomonadati</taxon>
        <taxon>Pseudomonadota</taxon>
        <taxon>Alphaproteobacteria</taxon>
        <taxon>Acetobacterales</taxon>
        <taxon>Acetobacteraceae</taxon>
        <taxon>Gluconacetobacter</taxon>
    </lineage>
</organism>
<dbReference type="Pfam" id="PF05231">
    <property type="entry name" value="MASE1"/>
    <property type="match status" value="1"/>
</dbReference>
<dbReference type="Pfam" id="PF00990">
    <property type="entry name" value="GGDEF"/>
    <property type="match status" value="1"/>
</dbReference>
<dbReference type="InterPro" id="IPR052163">
    <property type="entry name" value="DGC-Regulatory_Protein"/>
</dbReference>
<name>A0A7W4NVS9_9PROT</name>
<evidence type="ECO:0000313" key="13">
    <source>
        <dbReference type="Proteomes" id="UP000561077"/>
    </source>
</evidence>
<keyword evidence="5 6" id="KW-0472">Membrane</keyword>
<feature type="transmembrane region" description="Helical" evidence="6">
    <location>
        <begin position="138"/>
        <end position="159"/>
    </location>
</feature>
<keyword evidence="3 6" id="KW-0812">Transmembrane</keyword>
<dbReference type="SMART" id="SM00267">
    <property type="entry name" value="GGDEF"/>
    <property type="match status" value="1"/>
</dbReference>
<dbReference type="EMBL" id="JABEQO010000010">
    <property type="protein sequence ID" value="MBB2164760.1"/>
    <property type="molecule type" value="Genomic_DNA"/>
</dbReference>
<dbReference type="Proteomes" id="UP000561077">
    <property type="component" value="Unassembled WGS sequence"/>
</dbReference>
<dbReference type="SUPFAM" id="SSF55073">
    <property type="entry name" value="Nucleotide cyclase"/>
    <property type="match status" value="1"/>
</dbReference>
<evidence type="ECO:0000256" key="3">
    <source>
        <dbReference type="ARBA" id="ARBA00022692"/>
    </source>
</evidence>
<dbReference type="PROSITE" id="PS50887">
    <property type="entry name" value="GGDEF"/>
    <property type="match status" value="1"/>
</dbReference>
<evidence type="ECO:0000313" key="11">
    <source>
        <dbReference type="Proteomes" id="UP000530320"/>
    </source>
</evidence>
<evidence type="ECO:0000259" key="7">
    <source>
        <dbReference type="PROSITE" id="PS50887"/>
    </source>
</evidence>
<dbReference type="InterPro" id="IPR029787">
    <property type="entry name" value="Nucleotide_cyclase"/>
</dbReference>
<dbReference type="Proteomes" id="UP000530320">
    <property type="component" value="Unassembled WGS sequence"/>
</dbReference>
<dbReference type="EMBL" id="JABEQN010000010">
    <property type="protein sequence ID" value="MBB2193896.1"/>
    <property type="molecule type" value="Genomic_DNA"/>
</dbReference>
<dbReference type="GO" id="GO:0005886">
    <property type="term" value="C:plasma membrane"/>
    <property type="evidence" value="ECO:0007669"/>
    <property type="project" value="UniProtKB-SubCell"/>
</dbReference>
<dbReference type="InterPro" id="IPR043128">
    <property type="entry name" value="Rev_trsase/Diguanyl_cyclase"/>
</dbReference>
<keyword evidence="12" id="KW-1185">Reference proteome</keyword>
<feature type="transmembrane region" description="Helical" evidence="6">
    <location>
        <begin position="32"/>
        <end position="50"/>
    </location>
</feature>
<dbReference type="NCBIfam" id="TIGR00254">
    <property type="entry name" value="GGDEF"/>
    <property type="match status" value="1"/>
</dbReference>
<comment type="caution">
    <text evidence="8">The sequence shown here is derived from an EMBL/GenBank/DDBJ whole genome shotgun (WGS) entry which is preliminary data.</text>
</comment>
<accession>A0A7W4NVS9</accession>
<dbReference type="Gene3D" id="3.30.70.270">
    <property type="match status" value="1"/>
</dbReference>
<dbReference type="PANTHER" id="PTHR46663">
    <property type="entry name" value="DIGUANYLATE CYCLASE DGCT-RELATED"/>
    <property type="match status" value="1"/>
</dbReference>
<dbReference type="CDD" id="cd01949">
    <property type="entry name" value="GGDEF"/>
    <property type="match status" value="1"/>
</dbReference>
<feature type="domain" description="GGDEF" evidence="7">
    <location>
        <begin position="354"/>
        <end position="487"/>
    </location>
</feature>
<dbReference type="RefSeq" id="WP_182973852.1">
    <property type="nucleotide sequence ID" value="NZ_JABEQN010000010.1"/>
</dbReference>
<feature type="transmembrane region" description="Helical" evidence="6">
    <location>
        <begin position="56"/>
        <end position="74"/>
    </location>
</feature>
<feature type="transmembrane region" description="Helical" evidence="6">
    <location>
        <begin position="248"/>
        <end position="266"/>
    </location>
</feature>
<keyword evidence="4 6" id="KW-1133">Transmembrane helix</keyword>
<evidence type="ECO:0000313" key="9">
    <source>
        <dbReference type="EMBL" id="MBB2193896.1"/>
    </source>
</evidence>
<evidence type="ECO:0000256" key="2">
    <source>
        <dbReference type="ARBA" id="ARBA00022475"/>
    </source>
</evidence>
<evidence type="ECO:0000313" key="12">
    <source>
        <dbReference type="Proteomes" id="UP000540490"/>
    </source>
</evidence>
<evidence type="ECO:0000256" key="5">
    <source>
        <dbReference type="ARBA" id="ARBA00023136"/>
    </source>
</evidence>
<proteinExistence type="predicted"/>
<dbReference type="InterPro" id="IPR000160">
    <property type="entry name" value="GGDEF_dom"/>
</dbReference>
<dbReference type="EMBL" id="JABEQP010000001">
    <property type="protein sequence ID" value="MBB2196361.1"/>
    <property type="molecule type" value="Genomic_DNA"/>
</dbReference>
<dbReference type="InterPro" id="IPR007895">
    <property type="entry name" value="MASE1"/>
</dbReference>
<evidence type="ECO:0000256" key="1">
    <source>
        <dbReference type="ARBA" id="ARBA00004651"/>
    </source>
</evidence>
<evidence type="ECO:0000313" key="8">
    <source>
        <dbReference type="EMBL" id="MBB2164760.1"/>
    </source>
</evidence>